<dbReference type="EMBL" id="CP134146">
    <property type="protein sequence ID" value="WNC67157.1"/>
    <property type="molecule type" value="Genomic_DNA"/>
</dbReference>
<evidence type="ECO:0000313" key="2">
    <source>
        <dbReference type="EMBL" id="WNC67157.1"/>
    </source>
</evidence>
<dbReference type="InterPro" id="IPR003709">
    <property type="entry name" value="VanY-like_core_dom"/>
</dbReference>
<dbReference type="RefSeq" id="WP_348386321.1">
    <property type="nucleotide sequence ID" value="NZ_CP134146.1"/>
</dbReference>
<dbReference type="PANTHER" id="PTHR34385">
    <property type="entry name" value="D-ALANYL-D-ALANINE CARBOXYPEPTIDASE"/>
    <property type="match status" value="1"/>
</dbReference>
<proteinExistence type="predicted"/>
<dbReference type="InterPro" id="IPR009045">
    <property type="entry name" value="Zn_M74/Hedgehog-like"/>
</dbReference>
<sequence length="226" mass="25542">MPTDISKASITGCTDEHIHYFNDRIGVHRAMVDAFTKLQQAALTDGINLQIASGFRSFEQQLSIFNGKLSGQRNVLDINNNKLNLADLRTKEKVTSILLFSALPGASRHHWGTDIDVYDPDLLNNEALQLEPWEYEASGHQAKLTAWLNDNMKEFGFYRPYDLYRGGVAAEPWHISYHPLASLYHSKLTLDLLGECLKTSEILNKTDILAMLETIYNQYIINVGTP</sequence>
<evidence type="ECO:0000259" key="1">
    <source>
        <dbReference type="Pfam" id="PF02557"/>
    </source>
</evidence>
<accession>A0ABY9TEC8</accession>
<protein>
    <submittedName>
        <fullName evidence="2">M15 family metallopeptidase</fullName>
    </submittedName>
</protein>
<dbReference type="Pfam" id="PF02557">
    <property type="entry name" value="VanY"/>
    <property type="match status" value="1"/>
</dbReference>
<evidence type="ECO:0000313" key="3">
    <source>
        <dbReference type="Proteomes" id="UP001248581"/>
    </source>
</evidence>
<dbReference type="SUPFAM" id="SSF55166">
    <property type="entry name" value="Hedgehog/DD-peptidase"/>
    <property type="match status" value="1"/>
</dbReference>
<dbReference type="PANTHER" id="PTHR34385:SF1">
    <property type="entry name" value="PEPTIDOGLYCAN L-ALANYL-D-GLUTAMATE ENDOPEPTIDASE CWLK"/>
    <property type="match status" value="1"/>
</dbReference>
<keyword evidence="3" id="KW-1185">Reference proteome</keyword>
<name>A0ABY9TEC8_9GAMM</name>
<gene>
    <name evidence="2" type="ORF">RI845_11560</name>
</gene>
<dbReference type="CDD" id="cd14847">
    <property type="entry name" value="DD-carboxypeptidase_like"/>
    <property type="match status" value="1"/>
</dbReference>
<dbReference type="Proteomes" id="UP001248581">
    <property type="component" value="Chromosome"/>
</dbReference>
<organism evidence="2 3">
    <name type="scientific">Thalassotalea nanhaiensis</name>
    <dbReference type="NCBI Taxonomy" id="3065648"/>
    <lineage>
        <taxon>Bacteria</taxon>
        <taxon>Pseudomonadati</taxon>
        <taxon>Pseudomonadota</taxon>
        <taxon>Gammaproteobacteria</taxon>
        <taxon>Alteromonadales</taxon>
        <taxon>Colwelliaceae</taxon>
        <taxon>Thalassotalea</taxon>
    </lineage>
</organism>
<feature type="domain" description="D-alanyl-D-alanine carboxypeptidase-like core" evidence="1">
    <location>
        <begin position="27"/>
        <end position="179"/>
    </location>
</feature>
<dbReference type="Gene3D" id="3.30.1380.10">
    <property type="match status" value="1"/>
</dbReference>
<reference evidence="3" key="1">
    <citation type="submission" date="2023-09" db="EMBL/GenBank/DDBJ databases">
        <authorList>
            <person name="Li S."/>
            <person name="Li X."/>
            <person name="Zhang C."/>
            <person name="Zhao Z."/>
        </authorList>
    </citation>
    <scope>NUCLEOTIDE SEQUENCE [LARGE SCALE GENOMIC DNA]</scope>
    <source>
        <strain evidence="3">SQ345</strain>
    </source>
</reference>
<dbReference type="InterPro" id="IPR052179">
    <property type="entry name" value="DD-CPase-like"/>
</dbReference>